<evidence type="ECO:0000259" key="15">
    <source>
        <dbReference type="PROSITE" id="PS51845"/>
    </source>
</evidence>
<dbReference type="PROSITE" id="PS00126">
    <property type="entry name" value="PDEASE_I_1"/>
    <property type="match status" value="1"/>
</dbReference>
<evidence type="ECO:0000256" key="6">
    <source>
        <dbReference type="ARBA" id="ARBA00022535"/>
    </source>
</evidence>
<feature type="region of interest" description="Disordered" evidence="14">
    <location>
        <begin position="94"/>
        <end position="133"/>
    </location>
</feature>
<keyword evidence="7 12" id="KW-0479">Metal-binding</keyword>
<dbReference type="GO" id="GO:0072572">
    <property type="term" value="F:poly-ADP-D-ribose binding"/>
    <property type="evidence" value="ECO:0007669"/>
    <property type="project" value="TreeGrafter"/>
</dbReference>
<dbReference type="SUPFAM" id="SSF109604">
    <property type="entry name" value="HD-domain/PDEase-like"/>
    <property type="match status" value="1"/>
</dbReference>
<dbReference type="InterPro" id="IPR002073">
    <property type="entry name" value="PDEase_catalytic_dom"/>
</dbReference>
<evidence type="ECO:0000256" key="1">
    <source>
        <dbReference type="ARBA" id="ARBA00004123"/>
    </source>
</evidence>
<keyword evidence="5" id="KW-0158">Chromosome</keyword>
<evidence type="ECO:0000256" key="11">
    <source>
        <dbReference type="PIRSR" id="PIRSR623088-2"/>
    </source>
</evidence>
<feature type="binding site" evidence="11">
    <location>
        <position position="863"/>
    </location>
    <ligand>
        <name>AMP</name>
        <dbReference type="ChEBI" id="CHEBI:456215"/>
    </ligand>
</feature>
<dbReference type="InterPro" id="IPR029016">
    <property type="entry name" value="GAF-like_dom_sf"/>
</dbReference>
<protein>
    <recommendedName>
        <fullName evidence="13">Phosphodiesterase</fullName>
        <ecNumber evidence="13">3.1.4.-</ecNumber>
    </recommendedName>
</protein>
<organism evidence="16 17">
    <name type="scientific">Pogonophryne albipinna</name>
    <dbReference type="NCBI Taxonomy" id="1090488"/>
    <lineage>
        <taxon>Eukaryota</taxon>
        <taxon>Metazoa</taxon>
        <taxon>Chordata</taxon>
        <taxon>Craniata</taxon>
        <taxon>Vertebrata</taxon>
        <taxon>Euteleostomi</taxon>
        <taxon>Actinopterygii</taxon>
        <taxon>Neopterygii</taxon>
        <taxon>Teleostei</taxon>
        <taxon>Neoteleostei</taxon>
        <taxon>Acanthomorphata</taxon>
        <taxon>Eupercaria</taxon>
        <taxon>Perciformes</taxon>
        <taxon>Notothenioidei</taxon>
        <taxon>Pogonophryne</taxon>
    </lineage>
</organism>
<evidence type="ECO:0000256" key="10">
    <source>
        <dbReference type="PIRSR" id="PIRSR623088-1"/>
    </source>
</evidence>
<feature type="binding site" evidence="11">
    <location>
        <position position="700"/>
    </location>
    <ligand>
        <name>AMP</name>
        <dbReference type="ChEBI" id="CHEBI:456215"/>
    </ligand>
</feature>
<dbReference type="SMART" id="SM00471">
    <property type="entry name" value="HDc"/>
    <property type="match status" value="1"/>
</dbReference>
<evidence type="ECO:0000256" key="12">
    <source>
        <dbReference type="PIRSR" id="PIRSR623088-3"/>
    </source>
</evidence>
<feature type="binding site" evidence="12">
    <location>
        <position position="810"/>
    </location>
    <ligand>
        <name>Zn(2+)</name>
        <dbReference type="ChEBI" id="CHEBI:29105"/>
        <label>1</label>
    </ligand>
</feature>
<dbReference type="GO" id="GO:0006974">
    <property type="term" value="P:DNA damage response"/>
    <property type="evidence" value="ECO:0007669"/>
    <property type="project" value="InterPro"/>
</dbReference>
<feature type="binding site" evidence="12">
    <location>
        <position position="699"/>
    </location>
    <ligand>
        <name>Zn(2+)</name>
        <dbReference type="ChEBI" id="CHEBI:29105"/>
        <label>1</label>
    </ligand>
</feature>
<dbReference type="GO" id="GO:0005694">
    <property type="term" value="C:chromosome"/>
    <property type="evidence" value="ECO:0007669"/>
    <property type="project" value="UniProtKB-SubCell"/>
</dbReference>
<evidence type="ECO:0000256" key="4">
    <source>
        <dbReference type="ARBA" id="ARBA00010803"/>
    </source>
</evidence>
<evidence type="ECO:0000256" key="2">
    <source>
        <dbReference type="ARBA" id="ARBA00004286"/>
    </source>
</evidence>
<sequence>MPCLQSESLECMDPDRTTPGPSSAAGTEESLRRETVTAPLIVKDMSWFFSPLWNPRSKTRSTRFEDGVKSDQVEAWLDDHSDFTRSYFLRRASSVSGPQAESPLPRVPRSSSDHSDLLRKGHHHLRPSSPINSSRMSALMYRPVPLSSHLSAPPDCMDRFSPDVLVSHCPCSPRSPRSPFPPHSSHFSFSPCLSPIRPSSPDLPHSPHPLYPTATNSALCGHGEYCPWMMELLRGGLSSMGSVVDLCQGAVLHTGELLAAECCCLSLVKKDCGGSNSLEEVVAPTALGCLSEGILYSHAHLELLKGIMGCAVATGSPMNLRDVSGDPRFGLDDDQSSKIRTVLIVPIKNHRGEVVGVAAMINKRNCCNGSVSVFTNMDEKVLSNHMDVLGLVLDNVQLYESSRQEAKRSQKHCSFDVLLSKMAATIMPFTHAQYCTIFIPGKQTLDENDQISFSNVIHLECEELGSTCQIYRRERDVSNIDQSHALQTLVAMETLKMSQISEETITSLICCPVRNERSTNVIAVCQLMKKWSIDSDDMEAFNRYDERLLEDLALYCGLALQYVKAVLITEERRASIEVTQEVLAYHITAAEQEIQALQEASIPSVESLHMLDFHFSEFGLPEERSTQATIRMFLDLNLTLCQWVLSVRRGYRNSVPYHNWSHALSTAQSMFAMLMATDQLKTIFSRLEILALMIATLNHDIDHRGVNNSYIERTQQPLAQLYGHSTLENHHYNLCIFILDNTGSQILSSLSAEDHRAVLHMLKRAILATDLNVYMERRTEFFNLAKKSRVSWKSEKKKDLLRSMLMTASDLSAITKPWPEQKRIANLVTMEFFAQGDKEKQEFKIKPIDIMNRENSPRLPYMQVEYIDDICYPLYKAVSRLFDTCSPLLAGCKKNRANWMHLAMEAQDENCENTSCWIRESVVSTRSLWGAVCVLTYAVQFLLIQTRRRRSQRRDKRRKMTGRAKRKNKSSQRSGYNMAAAALLQSRWFSHNQILYNTAALGTGNGELKKARADESKAVPSSEMDSEQRDEMLELYKLQMPEDLYHFWDFCKELCPESPRGALKDTLGLQLVGPFDILAGAHKKSKSPQPNFHLHWRYLYDPPEFQTILLGSEDRQHHIGYYSLFLLKRRKERGSKKADGGALESLEAQLRDRAETLGLSLEQKTKGMKQRDKKVVTKTFHGAGIVVPVDKNDVGYRELPETDAGLKKILKAIVEARNDEERVKAFGPLQEMVTFVQFANDECDYGMGYELGLDLFCYGSHYFHKVIRHLLPMAYSLLKRNLFGDILEAHLSNRNQDTLDQLSPC</sequence>
<comment type="similarity">
    <text evidence="4">Belongs to the HPF1 family.</text>
</comment>
<dbReference type="FunFam" id="1.10.1300.10:FF:000003">
    <property type="entry name" value="Phosphodiesterase"/>
    <property type="match status" value="1"/>
</dbReference>
<evidence type="ECO:0000256" key="3">
    <source>
        <dbReference type="ARBA" id="ARBA00007648"/>
    </source>
</evidence>
<feature type="domain" description="PDEase" evidence="15">
    <location>
        <begin position="590"/>
        <end position="906"/>
    </location>
</feature>
<evidence type="ECO:0000256" key="14">
    <source>
        <dbReference type="SAM" id="MobiDB-lite"/>
    </source>
</evidence>
<dbReference type="PANTHER" id="PTHR13386">
    <property type="entry name" value="HISTONE PARYLATION FACTOR 1"/>
    <property type="match status" value="1"/>
</dbReference>
<feature type="binding site" evidence="11">
    <location>
        <begin position="658"/>
        <end position="662"/>
    </location>
    <ligand>
        <name>AMP</name>
        <dbReference type="ChEBI" id="CHEBI:456215"/>
    </ligand>
</feature>
<dbReference type="PROSITE" id="PS51845">
    <property type="entry name" value="PDEASE_I_2"/>
    <property type="match status" value="1"/>
</dbReference>
<keyword evidence="6" id="KW-0140">cGMP</keyword>
<evidence type="ECO:0000256" key="5">
    <source>
        <dbReference type="ARBA" id="ARBA00022454"/>
    </source>
</evidence>
<comment type="subcellular location">
    <subcellularLocation>
        <location evidence="2">Chromosome</location>
    </subcellularLocation>
    <subcellularLocation>
        <location evidence="1">Nucleus</location>
    </subcellularLocation>
</comment>
<feature type="compositionally biased region" description="Basic residues" evidence="14">
    <location>
        <begin position="950"/>
        <end position="970"/>
    </location>
</feature>
<dbReference type="Proteomes" id="UP001219934">
    <property type="component" value="Unassembled WGS sequence"/>
</dbReference>
<evidence type="ECO:0000256" key="8">
    <source>
        <dbReference type="ARBA" id="ARBA00022801"/>
    </source>
</evidence>
<keyword evidence="8 13" id="KW-0378">Hydrolase</keyword>
<dbReference type="CDD" id="cd00077">
    <property type="entry name" value="HDc"/>
    <property type="match status" value="1"/>
</dbReference>
<dbReference type="PANTHER" id="PTHR13386:SF1">
    <property type="entry name" value="HISTONE PARYLATION FACTOR 1"/>
    <property type="match status" value="1"/>
</dbReference>
<dbReference type="Gene3D" id="1.10.1300.10">
    <property type="entry name" value="3'5'-cyclic nucleotide phosphodiesterase, catalytic domain"/>
    <property type="match status" value="1"/>
</dbReference>
<keyword evidence="17" id="KW-1185">Reference proteome</keyword>
<dbReference type="InterPro" id="IPR036971">
    <property type="entry name" value="PDEase_catalytic_dom_sf"/>
</dbReference>
<feature type="binding site" evidence="11">
    <location>
        <position position="810"/>
    </location>
    <ligand>
        <name>AMP</name>
        <dbReference type="ChEBI" id="CHEBI:456215"/>
    </ligand>
</feature>
<feature type="binding site" evidence="12">
    <location>
        <position position="700"/>
    </location>
    <ligand>
        <name>Zn(2+)</name>
        <dbReference type="ChEBI" id="CHEBI:29105"/>
        <label>1</label>
    </ligand>
</feature>
<dbReference type="Pfam" id="PF10228">
    <property type="entry name" value="HPF1"/>
    <property type="match status" value="2"/>
</dbReference>
<dbReference type="GO" id="GO:0042393">
    <property type="term" value="F:histone binding"/>
    <property type="evidence" value="ECO:0007669"/>
    <property type="project" value="InterPro"/>
</dbReference>
<evidence type="ECO:0000256" key="13">
    <source>
        <dbReference type="RuleBase" id="RU363067"/>
    </source>
</evidence>
<dbReference type="InterPro" id="IPR003607">
    <property type="entry name" value="HD/PDEase_dom"/>
</dbReference>
<keyword evidence="9" id="KW-0539">Nucleus</keyword>
<evidence type="ECO:0000256" key="7">
    <source>
        <dbReference type="ARBA" id="ARBA00022723"/>
    </source>
</evidence>
<dbReference type="GO" id="GO:0005634">
    <property type="term" value="C:nucleus"/>
    <property type="evidence" value="ECO:0007669"/>
    <property type="project" value="UniProtKB-SubCell"/>
</dbReference>
<dbReference type="SUPFAM" id="SSF55781">
    <property type="entry name" value="GAF domain-like"/>
    <property type="match status" value="2"/>
</dbReference>
<accession>A0AAD6BGM6</accession>
<proteinExistence type="inferred from homology"/>
<dbReference type="EMBL" id="JAPTMU010000004">
    <property type="protein sequence ID" value="KAJ4944383.1"/>
    <property type="molecule type" value="Genomic_DNA"/>
</dbReference>
<feature type="region of interest" description="Disordered" evidence="14">
    <location>
        <begin position="950"/>
        <end position="975"/>
    </location>
</feature>
<dbReference type="Pfam" id="PF00233">
    <property type="entry name" value="PDEase_I"/>
    <property type="match status" value="1"/>
</dbReference>
<dbReference type="SMART" id="SM00065">
    <property type="entry name" value="GAF"/>
    <property type="match status" value="2"/>
</dbReference>
<feature type="region of interest" description="Disordered" evidence="14">
    <location>
        <begin position="1"/>
        <end position="32"/>
    </location>
</feature>
<gene>
    <name evidence="16" type="ORF">JOQ06_012927</name>
</gene>
<reference evidence="16" key="1">
    <citation type="submission" date="2022-11" db="EMBL/GenBank/DDBJ databases">
        <title>Chromosome-level genome of Pogonophryne albipinna.</title>
        <authorList>
            <person name="Jo E."/>
        </authorList>
    </citation>
    <scope>NUCLEOTIDE SEQUENCE</scope>
    <source>
        <strain evidence="16">SGF0006</strain>
        <tissue evidence="16">Muscle</tissue>
    </source>
</reference>
<feature type="binding site" evidence="12">
    <location>
        <position position="700"/>
    </location>
    <ligand>
        <name>Zn(2+)</name>
        <dbReference type="ChEBI" id="CHEBI:29105"/>
        <label>2</label>
    </ligand>
</feature>
<comment type="caution">
    <text evidence="16">The sequence shown here is derived from an EMBL/GenBank/DDBJ whole genome shotgun (WGS) entry which is preliminary data.</text>
</comment>
<evidence type="ECO:0000313" key="16">
    <source>
        <dbReference type="EMBL" id="KAJ4944383.1"/>
    </source>
</evidence>
<dbReference type="GO" id="GO:0046872">
    <property type="term" value="F:metal ion binding"/>
    <property type="evidence" value="ECO:0007669"/>
    <property type="project" value="UniProtKB-KW"/>
</dbReference>
<dbReference type="GO" id="GO:0004114">
    <property type="term" value="F:3',5'-cyclic-nucleotide phosphodiesterase activity"/>
    <property type="evidence" value="ECO:0007669"/>
    <property type="project" value="InterPro"/>
</dbReference>
<dbReference type="Gene3D" id="3.30.450.40">
    <property type="match status" value="2"/>
</dbReference>
<evidence type="ECO:0000256" key="9">
    <source>
        <dbReference type="ARBA" id="ARBA00023242"/>
    </source>
</evidence>
<comment type="cofactor">
    <cofactor evidence="13">
        <name>a divalent metal cation</name>
        <dbReference type="ChEBI" id="CHEBI:60240"/>
    </cofactor>
    <text evidence="13">Binds 2 divalent metal cations per subunit. Site 1 may preferentially bind zinc ions, while site 2 has a preference for magnesium and/or manganese ions.</text>
</comment>
<dbReference type="EC" id="3.1.4.-" evidence="13"/>
<dbReference type="InterPro" id="IPR019361">
    <property type="entry name" value="HPF1"/>
</dbReference>
<dbReference type="InterPro" id="IPR023088">
    <property type="entry name" value="PDEase"/>
</dbReference>
<dbReference type="Pfam" id="PF01590">
    <property type="entry name" value="GAF"/>
    <property type="match status" value="2"/>
</dbReference>
<dbReference type="InterPro" id="IPR023174">
    <property type="entry name" value="PDEase_CS"/>
</dbReference>
<dbReference type="InterPro" id="IPR003018">
    <property type="entry name" value="GAF"/>
</dbReference>
<feature type="active site" description="Proton donor" evidence="10">
    <location>
        <position position="658"/>
    </location>
</feature>
<comment type="similarity">
    <text evidence="3 13">Belongs to the cyclic nucleotide phosphodiesterase family.</text>
</comment>
<dbReference type="PRINTS" id="PR00387">
    <property type="entry name" value="PDIESTERASE1"/>
</dbReference>
<dbReference type="GO" id="GO:0007165">
    <property type="term" value="P:signal transduction"/>
    <property type="evidence" value="ECO:0007669"/>
    <property type="project" value="InterPro"/>
</dbReference>
<feature type="binding site" evidence="12">
    <location>
        <position position="662"/>
    </location>
    <ligand>
        <name>Zn(2+)</name>
        <dbReference type="ChEBI" id="CHEBI:29105"/>
        <label>1</label>
    </ligand>
</feature>
<evidence type="ECO:0000313" key="17">
    <source>
        <dbReference type="Proteomes" id="UP001219934"/>
    </source>
</evidence>
<name>A0AAD6BGM6_9TELE</name>